<dbReference type="InterPro" id="IPR004389">
    <property type="entry name" value="Ribosomal_uL18_bac-type"/>
</dbReference>
<sequence length="117" mass="12628">MNKRISRLRRAQKTRAKIAGKSAVRLCVFRSNSHIYAQIISADSSSVLAHASTVESDVKLKLANGGNISAAKLVGERIASKAKELGIKKVSFDRSGFQYHGRVKALADAARDGGLEF</sequence>
<comment type="function">
    <text evidence="7">This is one of the proteins that bind and probably mediate the attachment of the 5S RNA into the large ribosomal subunit, where it forms part of the central protuberance.</text>
</comment>
<dbReference type="Proteomes" id="UP001298424">
    <property type="component" value="Unassembled WGS sequence"/>
</dbReference>
<evidence type="ECO:0000256" key="6">
    <source>
        <dbReference type="ARBA" id="ARBA00035197"/>
    </source>
</evidence>
<protein>
    <recommendedName>
        <fullName evidence="6 7">Large ribosomal subunit protein uL18</fullName>
    </recommendedName>
</protein>
<keyword evidence="4 7" id="KW-0689">Ribosomal protein</keyword>
<dbReference type="EMBL" id="JAKOOW010000021">
    <property type="protein sequence ID" value="MCG6503790.1"/>
    <property type="molecule type" value="Genomic_DNA"/>
</dbReference>
<dbReference type="SUPFAM" id="SSF53137">
    <property type="entry name" value="Translational machinery components"/>
    <property type="match status" value="1"/>
</dbReference>
<evidence type="ECO:0000256" key="4">
    <source>
        <dbReference type="ARBA" id="ARBA00022980"/>
    </source>
</evidence>
<comment type="subunit">
    <text evidence="7">Part of the 50S ribosomal subunit; part of the 5S rRNA/L5/L18/L25 subcomplex. Contacts the 5S and 23S rRNAs.</text>
</comment>
<accession>A0ABS9NLX5</accession>
<evidence type="ECO:0000256" key="7">
    <source>
        <dbReference type="HAMAP-Rule" id="MF_01337"/>
    </source>
</evidence>
<dbReference type="PANTHER" id="PTHR12899">
    <property type="entry name" value="39S RIBOSOMAL PROTEIN L18, MITOCHONDRIAL"/>
    <property type="match status" value="1"/>
</dbReference>
<proteinExistence type="inferred from homology"/>
<dbReference type="HAMAP" id="MF_01337_B">
    <property type="entry name" value="Ribosomal_uL18_B"/>
    <property type="match status" value="1"/>
</dbReference>
<keyword evidence="2 7" id="KW-0699">rRNA-binding</keyword>
<organism evidence="8 9">
    <name type="scientific">Kingella pumchi</name>
    <dbReference type="NCBI Taxonomy" id="2779506"/>
    <lineage>
        <taxon>Bacteria</taxon>
        <taxon>Pseudomonadati</taxon>
        <taxon>Pseudomonadota</taxon>
        <taxon>Betaproteobacteria</taxon>
        <taxon>Neisseriales</taxon>
        <taxon>Neisseriaceae</taxon>
        <taxon>Kingella</taxon>
    </lineage>
</organism>
<keyword evidence="5 7" id="KW-0687">Ribonucleoprotein</keyword>
<gene>
    <name evidence="7 8" type="primary">rplR</name>
    <name evidence="8" type="ORF">MB824_04660</name>
</gene>
<evidence type="ECO:0000313" key="8">
    <source>
        <dbReference type="EMBL" id="MCG6503790.1"/>
    </source>
</evidence>
<dbReference type="NCBIfam" id="TIGR00060">
    <property type="entry name" value="L18_bact"/>
    <property type="match status" value="1"/>
</dbReference>
<evidence type="ECO:0000313" key="9">
    <source>
        <dbReference type="Proteomes" id="UP001298424"/>
    </source>
</evidence>
<dbReference type="Pfam" id="PF00861">
    <property type="entry name" value="Ribosomal_L18p"/>
    <property type="match status" value="1"/>
</dbReference>
<dbReference type="InterPro" id="IPR057268">
    <property type="entry name" value="Ribosomal_L18"/>
</dbReference>
<keyword evidence="9" id="KW-1185">Reference proteome</keyword>
<dbReference type="PANTHER" id="PTHR12899:SF3">
    <property type="entry name" value="LARGE RIBOSOMAL SUBUNIT PROTEIN UL18M"/>
    <property type="match status" value="1"/>
</dbReference>
<name>A0ABS9NLX5_9NEIS</name>
<dbReference type="RefSeq" id="WP_238746489.1">
    <property type="nucleotide sequence ID" value="NZ_JAKOOW010000021.1"/>
</dbReference>
<reference evidence="8 9" key="1">
    <citation type="submission" date="2022-02" db="EMBL/GenBank/DDBJ databases">
        <title>Genome sequence data of Kingella unionensis sp. nov. strain CICC 24913 (CCUG 75125).</title>
        <authorList>
            <person name="Xiao M."/>
        </authorList>
    </citation>
    <scope>NUCLEOTIDE SEQUENCE [LARGE SCALE GENOMIC DNA]</scope>
    <source>
        <strain evidence="8 9">CICC 24913</strain>
    </source>
</reference>
<evidence type="ECO:0000256" key="2">
    <source>
        <dbReference type="ARBA" id="ARBA00022730"/>
    </source>
</evidence>
<evidence type="ECO:0000256" key="1">
    <source>
        <dbReference type="ARBA" id="ARBA00007116"/>
    </source>
</evidence>
<keyword evidence="3 7" id="KW-0694">RNA-binding</keyword>
<evidence type="ECO:0000256" key="3">
    <source>
        <dbReference type="ARBA" id="ARBA00022884"/>
    </source>
</evidence>
<dbReference type="GO" id="GO:0005840">
    <property type="term" value="C:ribosome"/>
    <property type="evidence" value="ECO:0007669"/>
    <property type="project" value="UniProtKB-KW"/>
</dbReference>
<comment type="similarity">
    <text evidence="1 7">Belongs to the universal ribosomal protein uL18 family.</text>
</comment>
<dbReference type="CDD" id="cd00432">
    <property type="entry name" value="Ribosomal_L18_L5e"/>
    <property type="match status" value="1"/>
</dbReference>
<dbReference type="Gene3D" id="3.30.420.100">
    <property type="match status" value="1"/>
</dbReference>
<comment type="caution">
    <text evidence="8">The sequence shown here is derived from an EMBL/GenBank/DDBJ whole genome shotgun (WGS) entry which is preliminary data.</text>
</comment>
<dbReference type="InterPro" id="IPR005484">
    <property type="entry name" value="Ribosomal_uL18_bac/plant/anim"/>
</dbReference>
<evidence type="ECO:0000256" key="5">
    <source>
        <dbReference type="ARBA" id="ARBA00023274"/>
    </source>
</evidence>